<reference evidence="11 12" key="1">
    <citation type="submission" date="2019-04" db="EMBL/GenBank/DDBJ databases">
        <title>Draft Whole-Genome sequence of the purple photosynthetic bacterium Rhodobacter capsulatus SP108 with an indigenous class A beta-lactamase.</title>
        <authorList>
            <person name="Robertson S."/>
            <person name="Meyer T.E."/>
            <person name="Kyndt J.A."/>
        </authorList>
    </citation>
    <scope>NUCLEOTIDE SEQUENCE [LARGE SCALE GENOMIC DNA]</scope>
    <source>
        <strain evidence="11 12">SP108</strain>
    </source>
</reference>
<dbReference type="GO" id="GO:0009055">
    <property type="term" value="F:electron transfer activity"/>
    <property type="evidence" value="ECO:0007669"/>
    <property type="project" value="InterPro"/>
</dbReference>
<feature type="binding site" evidence="8">
    <location>
        <position position="106"/>
    </location>
    <ligand>
        <name>Cu cation</name>
        <dbReference type="ChEBI" id="CHEBI:23378"/>
    </ligand>
</feature>
<dbReference type="InterPro" id="IPR002386">
    <property type="entry name" value="Amicyanin/Pseudoazurin"/>
</dbReference>
<dbReference type="OrthoDB" id="7510199at2"/>
<comment type="caution">
    <text evidence="11">The sequence shown here is derived from an EMBL/GenBank/DDBJ whole genome shotgun (WGS) entry which is preliminary data.</text>
</comment>
<dbReference type="RefSeq" id="WP_136905043.1">
    <property type="nucleotide sequence ID" value="NZ_SWJZ01000012.1"/>
</dbReference>
<proteinExistence type="predicted"/>
<keyword evidence="2" id="KW-0813">Transport</keyword>
<keyword evidence="9" id="KW-0732">Signal</keyword>
<comment type="subcellular location">
    <subcellularLocation>
        <location evidence="1">Periplasm</location>
    </subcellularLocation>
</comment>
<evidence type="ECO:0000256" key="5">
    <source>
        <dbReference type="ARBA" id="ARBA00022982"/>
    </source>
</evidence>
<protein>
    <recommendedName>
        <fullName evidence="7">Pseudoazurin</fullName>
    </recommendedName>
</protein>
<evidence type="ECO:0000256" key="9">
    <source>
        <dbReference type="SAM" id="SignalP"/>
    </source>
</evidence>
<dbReference type="SUPFAM" id="SSF49503">
    <property type="entry name" value="Cupredoxins"/>
    <property type="match status" value="1"/>
</dbReference>
<evidence type="ECO:0000256" key="4">
    <source>
        <dbReference type="ARBA" id="ARBA00022764"/>
    </source>
</evidence>
<dbReference type="PRINTS" id="PR00155">
    <property type="entry name" value="AMICYANIN"/>
</dbReference>
<evidence type="ECO:0000256" key="3">
    <source>
        <dbReference type="ARBA" id="ARBA00022723"/>
    </source>
</evidence>
<evidence type="ECO:0000256" key="7">
    <source>
        <dbReference type="NCBIfam" id="TIGR02375"/>
    </source>
</evidence>
<evidence type="ECO:0000256" key="6">
    <source>
        <dbReference type="ARBA" id="ARBA00023008"/>
    </source>
</evidence>
<name>A0A4U1K018_RHOCA</name>
<dbReference type="InterPro" id="IPR012745">
    <property type="entry name" value="Pseudoazurin"/>
</dbReference>
<dbReference type="Pfam" id="PF00127">
    <property type="entry name" value="Copper-bind"/>
    <property type="match status" value="1"/>
</dbReference>
<keyword evidence="5" id="KW-0249">Electron transport</keyword>
<gene>
    <name evidence="11" type="ORF">FBT96_03925</name>
</gene>
<keyword evidence="3 8" id="KW-0479">Metal-binding</keyword>
<evidence type="ECO:0000256" key="8">
    <source>
        <dbReference type="PIRSR" id="PIRSR602386-1"/>
    </source>
</evidence>
<dbReference type="GO" id="GO:0005507">
    <property type="term" value="F:copper ion binding"/>
    <property type="evidence" value="ECO:0007669"/>
    <property type="project" value="UniProtKB-UniRule"/>
</dbReference>
<feature type="binding site" evidence="8">
    <location>
        <position position="101"/>
    </location>
    <ligand>
        <name>Cu cation</name>
        <dbReference type="ChEBI" id="CHEBI:23378"/>
    </ligand>
</feature>
<dbReference type="PRINTS" id="PR00156">
    <property type="entry name" value="COPPERBLUE"/>
</dbReference>
<dbReference type="GO" id="GO:0042597">
    <property type="term" value="C:periplasmic space"/>
    <property type="evidence" value="ECO:0007669"/>
    <property type="project" value="UniProtKB-SubCell"/>
</dbReference>
<comment type="cofactor">
    <cofactor evidence="8">
        <name>Cu cation</name>
        <dbReference type="ChEBI" id="CHEBI:23378"/>
    </cofactor>
    <text evidence="8">Binds 1 copper ion per subunit.</text>
</comment>
<feature type="signal peptide" evidence="9">
    <location>
        <begin position="1"/>
        <end position="20"/>
    </location>
</feature>
<keyword evidence="6 8" id="KW-0186">Copper</keyword>
<evidence type="ECO:0000313" key="12">
    <source>
        <dbReference type="Proteomes" id="UP000310597"/>
    </source>
</evidence>
<dbReference type="InterPro" id="IPR000923">
    <property type="entry name" value="BlueCu_1"/>
</dbReference>
<keyword evidence="4" id="KW-0574">Periplasm</keyword>
<feature type="domain" description="Blue (type 1) copper" evidence="10">
    <location>
        <begin position="26"/>
        <end position="112"/>
    </location>
</feature>
<feature type="binding site" evidence="8">
    <location>
        <position position="60"/>
    </location>
    <ligand>
        <name>Cu cation</name>
        <dbReference type="ChEBI" id="CHEBI:23378"/>
    </ligand>
</feature>
<evidence type="ECO:0000256" key="1">
    <source>
        <dbReference type="ARBA" id="ARBA00004418"/>
    </source>
</evidence>
<accession>A0A4U1K018</accession>
<dbReference type="InterPro" id="IPR001235">
    <property type="entry name" value="Copper_blue_Plastocyanin"/>
</dbReference>
<evidence type="ECO:0000256" key="2">
    <source>
        <dbReference type="ARBA" id="ARBA00022448"/>
    </source>
</evidence>
<evidence type="ECO:0000259" key="10">
    <source>
        <dbReference type="Pfam" id="PF00127"/>
    </source>
</evidence>
<dbReference type="Proteomes" id="UP000310597">
    <property type="component" value="Unassembled WGS sequence"/>
</dbReference>
<evidence type="ECO:0000313" key="11">
    <source>
        <dbReference type="EMBL" id="TKD25142.1"/>
    </source>
</evidence>
<dbReference type="NCBIfam" id="TIGR02375">
    <property type="entry name" value="pseudoazurin"/>
    <property type="match status" value="1"/>
</dbReference>
<sequence length="141" mass="14996">MKFAAIPAAALFLFAAPLQAETYDVKMFNRAESGPMTYEPAFLHIAPGDTVRFLPAQPGHNAATIEGMIPEGAIPFKSKINETFSVTLTVPGSYGIKCSPHFAMGMVMLIEVGDAPAPGLPADLPARARSRFEAILAAHPQ</sequence>
<dbReference type="InterPro" id="IPR008972">
    <property type="entry name" value="Cupredoxin"/>
</dbReference>
<feature type="binding site" evidence="8">
    <location>
        <position position="98"/>
    </location>
    <ligand>
        <name>Cu cation</name>
        <dbReference type="ChEBI" id="CHEBI:23378"/>
    </ligand>
</feature>
<organism evidence="11 12">
    <name type="scientific">Rhodobacter capsulatus</name>
    <name type="common">Rhodopseudomonas capsulata</name>
    <dbReference type="NCBI Taxonomy" id="1061"/>
    <lineage>
        <taxon>Bacteria</taxon>
        <taxon>Pseudomonadati</taxon>
        <taxon>Pseudomonadota</taxon>
        <taxon>Alphaproteobacteria</taxon>
        <taxon>Rhodobacterales</taxon>
        <taxon>Rhodobacter group</taxon>
        <taxon>Rhodobacter</taxon>
    </lineage>
</organism>
<feature type="chain" id="PRO_5021030447" description="Pseudoazurin" evidence="9">
    <location>
        <begin position="21"/>
        <end position="141"/>
    </location>
</feature>
<dbReference type="CDD" id="cd04218">
    <property type="entry name" value="Pseudoazurin"/>
    <property type="match status" value="1"/>
</dbReference>
<dbReference type="EMBL" id="SWJZ01000012">
    <property type="protein sequence ID" value="TKD25142.1"/>
    <property type="molecule type" value="Genomic_DNA"/>
</dbReference>
<dbReference type="Gene3D" id="2.60.40.420">
    <property type="entry name" value="Cupredoxins - blue copper proteins"/>
    <property type="match status" value="1"/>
</dbReference>
<dbReference type="AlphaFoldDB" id="A0A4U1K018"/>